<proteinExistence type="predicted"/>
<accession>A0A0E9T4L5</accession>
<reference evidence="1" key="2">
    <citation type="journal article" date="2015" name="Fish Shellfish Immunol.">
        <title>Early steps in the European eel (Anguilla anguilla)-Vibrio vulnificus interaction in the gills: Role of the RtxA13 toxin.</title>
        <authorList>
            <person name="Callol A."/>
            <person name="Pajuelo D."/>
            <person name="Ebbesson L."/>
            <person name="Teles M."/>
            <person name="MacKenzie S."/>
            <person name="Amaro C."/>
        </authorList>
    </citation>
    <scope>NUCLEOTIDE SEQUENCE</scope>
</reference>
<dbReference type="AlphaFoldDB" id="A0A0E9T4L5"/>
<sequence length="36" mass="3980">MNCMPVPTVKNQARSVTLIKSGKSSVLQSPQFLFNK</sequence>
<dbReference type="EMBL" id="GBXM01060989">
    <property type="protein sequence ID" value="JAH47588.1"/>
    <property type="molecule type" value="Transcribed_RNA"/>
</dbReference>
<organism evidence="1">
    <name type="scientific">Anguilla anguilla</name>
    <name type="common">European freshwater eel</name>
    <name type="synonym">Muraena anguilla</name>
    <dbReference type="NCBI Taxonomy" id="7936"/>
    <lineage>
        <taxon>Eukaryota</taxon>
        <taxon>Metazoa</taxon>
        <taxon>Chordata</taxon>
        <taxon>Craniata</taxon>
        <taxon>Vertebrata</taxon>
        <taxon>Euteleostomi</taxon>
        <taxon>Actinopterygii</taxon>
        <taxon>Neopterygii</taxon>
        <taxon>Teleostei</taxon>
        <taxon>Anguilliformes</taxon>
        <taxon>Anguillidae</taxon>
        <taxon>Anguilla</taxon>
    </lineage>
</organism>
<name>A0A0E9T4L5_ANGAN</name>
<reference evidence="1" key="1">
    <citation type="submission" date="2014-11" db="EMBL/GenBank/DDBJ databases">
        <authorList>
            <person name="Amaro Gonzalez C."/>
        </authorList>
    </citation>
    <scope>NUCLEOTIDE SEQUENCE</scope>
</reference>
<evidence type="ECO:0000313" key="1">
    <source>
        <dbReference type="EMBL" id="JAH47588.1"/>
    </source>
</evidence>
<protein>
    <submittedName>
        <fullName evidence="1">Uncharacterized protein</fullName>
    </submittedName>
</protein>